<evidence type="ECO:0000313" key="2">
    <source>
        <dbReference type="Proteomes" id="UP001186974"/>
    </source>
</evidence>
<organism evidence="1 2">
    <name type="scientific">Coniosporium uncinatum</name>
    <dbReference type="NCBI Taxonomy" id="93489"/>
    <lineage>
        <taxon>Eukaryota</taxon>
        <taxon>Fungi</taxon>
        <taxon>Dikarya</taxon>
        <taxon>Ascomycota</taxon>
        <taxon>Pezizomycotina</taxon>
        <taxon>Dothideomycetes</taxon>
        <taxon>Dothideomycetes incertae sedis</taxon>
        <taxon>Coniosporium</taxon>
    </lineage>
</organism>
<keyword evidence="2" id="KW-1185">Reference proteome</keyword>
<accession>A0ACC3DVM4</accession>
<comment type="caution">
    <text evidence="1">The sequence shown here is derived from an EMBL/GenBank/DDBJ whole genome shotgun (WGS) entry which is preliminary data.</text>
</comment>
<gene>
    <name evidence="1" type="ORF">LTS18_013595</name>
</gene>
<name>A0ACC3DVM4_9PEZI</name>
<reference evidence="1" key="1">
    <citation type="submission" date="2024-09" db="EMBL/GenBank/DDBJ databases">
        <title>Black Yeasts Isolated from many extreme environments.</title>
        <authorList>
            <person name="Coleine C."/>
            <person name="Stajich J.E."/>
            <person name="Selbmann L."/>
        </authorList>
    </citation>
    <scope>NUCLEOTIDE SEQUENCE</scope>
    <source>
        <strain evidence="1">CCFEE 5737</strain>
    </source>
</reference>
<dbReference type="Proteomes" id="UP001186974">
    <property type="component" value="Unassembled WGS sequence"/>
</dbReference>
<proteinExistence type="predicted"/>
<sequence>MAKPKITLFVDIVSPFAYMGFHALRVHKDAWIMKERLRWAKLFNIPICEETPEGFPPNTISAQRALCAIEGSSPDKLADAIDALYQAFWVRSETIQKTEVVAKALASALGKEGAEKVMGQLGSAEVKKRLSGNTDKAFGDGAFGLPWFVATNSKGETEGYWGFDHIGQMVDFLGLERPTSGGWKAML</sequence>
<evidence type="ECO:0000313" key="1">
    <source>
        <dbReference type="EMBL" id="KAK3080741.1"/>
    </source>
</evidence>
<dbReference type="EMBL" id="JAWDJW010000422">
    <property type="protein sequence ID" value="KAK3080741.1"/>
    <property type="molecule type" value="Genomic_DNA"/>
</dbReference>
<protein>
    <submittedName>
        <fullName evidence="1">Uncharacterized protein</fullName>
    </submittedName>
</protein>